<gene>
    <name evidence="1" type="ORF">AWC38_SpisGene22233</name>
</gene>
<evidence type="ECO:0000313" key="2">
    <source>
        <dbReference type="Proteomes" id="UP000225706"/>
    </source>
</evidence>
<organism evidence="1 2">
    <name type="scientific">Stylophora pistillata</name>
    <name type="common">Smooth cauliflower coral</name>
    <dbReference type="NCBI Taxonomy" id="50429"/>
    <lineage>
        <taxon>Eukaryota</taxon>
        <taxon>Metazoa</taxon>
        <taxon>Cnidaria</taxon>
        <taxon>Anthozoa</taxon>
        <taxon>Hexacorallia</taxon>
        <taxon>Scleractinia</taxon>
        <taxon>Astrocoeniina</taxon>
        <taxon>Pocilloporidae</taxon>
        <taxon>Stylophora</taxon>
    </lineage>
</organism>
<dbReference type="EMBL" id="LSMT01000920">
    <property type="protein sequence ID" value="PFX13664.1"/>
    <property type="molecule type" value="Genomic_DNA"/>
</dbReference>
<protein>
    <submittedName>
        <fullName evidence="1">Uncharacterized protein</fullName>
    </submittedName>
</protein>
<accession>A0A2B4R5P0</accession>
<reference evidence="2" key="1">
    <citation type="journal article" date="2017" name="bioRxiv">
        <title>Comparative analysis of the genomes of Stylophora pistillata and Acropora digitifera provides evidence for extensive differences between species of corals.</title>
        <authorList>
            <person name="Voolstra C.R."/>
            <person name="Li Y."/>
            <person name="Liew Y.J."/>
            <person name="Baumgarten S."/>
            <person name="Zoccola D."/>
            <person name="Flot J.-F."/>
            <person name="Tambutte S."/>
            <person name="Allemand D."/>
            <person name="Aranda M."/>
        </authorList>
    </citation>
    <scope>NUCLEOTIDE SEQUENCE [LARGE SCALE GENOMIC DNA]</scope>
</reference>
<comment type="caution">
    <text evidence="1">The sequence shown here is derived from an EMBL/GenBank/DDBJ whole genome shotgun (WGS) entry which is preliminary data.</text>
</comment>
<dbReference type="AlphaFoldDB" id="A0A2B4R5P0"/>
<proteinExistence type="predicted"/>
<sequence>MEIGNRNVRTLYRSGNIVQAAREMKRRVLENEETTVEENEEVEQDYQVMKKAYTEVAELVLGRPRKKKKPGISEESRSLIDRREKINEKILGPRSERVKKQFRAKYVEKNREVKRSIEAEKNKWMENITCEGEEAVGNQHMRTLYGLTKILCNEKPKQTTAVLDKNGSFLNKREEVQAQWTENFKAILNRVSQKTQS</sequence>
<evidence type="ECO:0000313" key="1">
    <source>
        <dbReference type="EMBL" id="PFX13664.1"/>
    </source>
</evidence>
<dbReference type="Proteomes" id="UP000225706">
    <property type="component" value="Unassembled WGS sequence"/>
</dbReference>
<name>A0A2B4R5P0_STYPI</name>
<keyword evidence="2" id="KW-1185">Reference proteome</keyword>